<dbReference type="Proteomes" id="UP000030748">
    <property type="component" value="Unassembled WGS sequence"/>
</dbReference>
<dbReference type="Pfam" id="PF00646">
    <property type="entry name" value="F-box"/>
    <property type="match status" value="1"/>
</dbReference>
<dbReference type="InterPro" id="IPR053781">
    <property type="entry name" value="F-box_AtFBL13-like"/>
</dbReference>
<evidence type="ECO:0000259" key="1">
    <source>
        <dbReference type="PROSITE" id="PS50181"/>
    </source>
</evidence>
<feature type="domain" description="F-box" evidence="1">
    <location>
        <begin position="9"/>
        <end position="57"/>
    </location>
</feature>
<keyword evidence="3" id="KW-1185">Reference proteome</keyword>
<dbReference type="InterPro" id="IPR055294">
    <property type="entry name" value="FBL60-like"/>
</dbReference>
<evidence type="ECO:0000313" key="3">
    <source>
        <dbReference type="Proteomes" id="UP000030748"/>
    </source>
</evidence>
<accession>A0A022RPD9</accession>
<gene>
    <name evidence="2" type="ORF">MIMGU_mgv1a020661mg</name>
</gene>
<dbReference type="InterPro" id="IPR001810">
    <property type="entry name" value="F-box_dom"/>
</dbReference>
<organism evidence="2 3">
    <name type="scientific">Erythranthe guttata</name>
    <name type="common">Yellow monkey flower</name>
    <name type="synonym">Mimulus guttatus</name>
    <dbReference type="NCBI Taxonomy" id="4155"/>
    <lineage>
        <taxon>Eukaryota</taxon>
        <taxon>Viridiplantae</taxon>
        <taxon>Streptophyta</taxon>
        <taxon>Embryophyta</taxon>
        <taxon>Tracheophyta</taxon>
        <taxon>Spermatophyta</taxon>
        <taxon>Magnoliopsida</taxon>
        <taxon>eudicotyledons</taxon>
        <taxon>Gunneridae</taxon>
        <taxon>Pentapetalae</taxon>
        <taxon>asterids</taxon>
        <taxon>lamiids</taxon>
        <taxon>Lamiales</taxon>
        <taxon>Phrymaceae</taxon>
        <taxon>Erythranthe</taxon>
    </lineage>
</organism>
<feature type="non-terminal residue" evidence="2">
    <location>
        <position position="1"/>
    </location>
</feature>
<name>A0A022RPD9_ERYGU</name>
<dbReference type="PANTHER" id="PTHR31293:SF12">
    <property type="entry name" value="RNI-LIKE SUPERFAMILY PROTEIN"/>
    <property type="match status" value="1"/>
</dbReference>
<protein>
    <recommendedName>
        <fullName evidence="1">F-box domain-containing protein</fullName>
    </recommendedName>
</protein>
<dbReference type="InterPro" id="IPR036047">
    <property type="entry name" value="F-box-like_dom_sf"/>
</dbReference>
<evidence type="ECO:0000313" key="2">
    <source>
        <dbReference type="EMBL" id="EYU41914.1"/>
    </source>
</evidence>
<reference evidence="2 3" key="1">
    <citation type="journal article" date="2013" name="Proc. Natl. Acad. Sci. U.S.A.">
        <title>Fine-scale variation in meiotic recombination in Mimulus inferred from population shotgun sequencing.</title>
        <authorList>
            <person name="Hellsten U."/>
            <person name="Wright K.M."/>
            <person name="Jenkins J."/>
            <person name="Shu S."/>
            <person name="Yuan Y."/>
            <person name="Wessler S.R."/>
            <person name="Schmutz J."/>
            <person name="Willis J.H."/>
            <person name="Rokhsar D.S."/>
        </authorList>
    </citation>
    <scope>NUCLEOTIDE SEQUENCE [LARGE SCALE GENOMIC DNA]</scope>
    <source>
        <strain evidence="3">cv. DUN x IM62</strain>
    </source>
</reference>
<dbReference type="InterPro" id="IPR055357">
    <property type="entry name" value="LRR_At1g61320_AtMIF1"/>
</dbReference>
<sequence>CAKRCFGDGDRISRLPDDILVDILSLLSLKEAARTSVLSSRWINLWKHTPSLNFDAKSSLRKIKKNIKLLKSEGSKYVEWVNSVLQSHKSTTLKEFIIHFRFDITAENSITQWLEFAFSRQVQRLELFMEKSGIFYCFPEEFFSPCSGTEPKLQQPRMLFDFKSLKQLSFKMIIVSDRAIELFLHNCPLLEQLIVHYSKKISKLEVCGPSLMLKHLELYYCM</sequence>
<dbReference type="PROSITE" id="PS50181">
    <property type="entry name" value="FBOX"/>
    <property type="match status" value="1"/>
</dbReference>
<dbReference type="CDD" id="cd22160">
    <property type="entry name" value="F-box_AtFBL13-like"/>
    <property type="match status" value="1"/>
</dbReference>
<proteinExistence type="predicted"/>
<dbReference type="PANTHER" id="PTHR31293">
    <property type="entry name" value="RNI-LIKE SUPERFAMILY PROTEIN"/>
    <property type="match status" value="1"/>
</dbReference>
<dbReference type="SUPFAM" id="SSF81383">
    <property type="entry name" value="F-box domain"/>
    <property type="match status" value="1"/>
</dbReference>
<dbReference type="Gene3D" id="1.20.1280.50">
    <property type="match status" value="1"/>
</dbReference>
<dbReference type="EMBL" id="KI630319">
    <property type="protein sequence ID" value="EYU41914.1"/>
    <property type="molecule type" value="Genomic_DNA"/>
</dbReference>
<dbReference type="Pfam" id="PF23622">
    <property type="entry name" value="LRR_At1g61320_AtMIF1"/>
    <property type="match status" value="1"/>
</dbReference>
<dbReference type="SMART" id="SM00256">
    <property type="entry name" value="FBOX"/>
    <property type="match status" value="1"/>
</dbReference>
<dbReference type="AlphaFoldDB" id="A0A022RPD9"/>
<dbReference type="STRING" id="4155.A0A022RPD9"/>
<feature type="non-terminal residue" evidence="2">
    <location>
        <position position="222"/>
    </location>
</feature>